<dbReference type="InterPro" id="IPR002347">
    <property type="entry name" value="SDR_fam"/>
</dbReference>
<comment type="caution">
    <text evidence="2">The sequence shown here is derived from an EMBL/GenBank/DDBJ whole genome shotgun (WGS) entry which is preliminary data.</text>
</comment>
<organism evidence="2 3">
    <name type="scientific">Rhizoctonia solani</name>
    <dbReference type="NCBI Taxonomy" id="456999"/>
    <lineage>
        <taxon>Eukaryota</taxon>
        <taxon>Fungi</taxon>
        <taxon>Dikarya</taxon>
        <taxon>Basidiomycota</taxon>
        <taxon>Agaricomycotina</taxon>
        <taxon>Agaricomycetes</taxon>
        <taxon>Cantharellales</taxon>
        <taxon>Ceratobasidiaceae</taxon>
        <taxon>Rhizoctonia</taxon>
    </lineage>
</organism>
<evidence type="ECO:0000313" key="3">
    <source>
        <dbReference type="Proteomes" id="UP000663850"/>
    </source>
</evidence>
<feature type="region of interest" description="Disordered" evidence="1">
    <location>
        <begin position="1"/>
        <end position="49"/>
    </location>
</feature>
<dbReference type="SUPFAM" id="SSF52833">
    <property type="entry name" value="Thioredoxin-like"/>
    <property type="match status" value="1"/>
</dbReference>
<sequence>MSHSEDADVLRPPTPEVDAKVSELASRLHSSATRDTTVENSKDIDDSLSDDEDKLFEELEKDEFDMSGLREKRMEELKAQITQVRDMRENEHGRLTEITDEKEAIKTSANESRCIVHFYHRDFRRCDIMNKHLEILASRHFKTRFIKVFVENVPWLVEKLQVKVLPCVVCFIRGVSKDRVVGFEEFGNEDGFKTASLELRLTQSGVIDKPDEPRQKLATPFGTTGMVGSSSSRIRGREVFLHYGYVPMTSRIYIHFLSPIRHPLLKNKDMPGTGYLIVGANRGIGLEFVKQLLRKSENIVVGTYRNPSAINELDKLSEVPSNKGRLNLVRLDMNNEQSCKASRTHDAASEVRAKIGTIDILIVNAGVHGGKALLTEEISNVSRLFDNNVLGPLRICQAFVPLLQDRSTAKDLVPKLVLLSSESGSLTVSKHGRGPAYAISKAGLNMLGRKLAHELEPSGVAVGLLHPGWVQTDMGGSNALTTPEDSVRGMLQVIENLNISNSGGFWDYEGKEHPW</sequence>
<dbReference type="GO" id="GO:0016616">
    <property type="term" value="F:oxidoreductase activity, acting on the CH-OH group of donors, NAD or NADP as acceptor"/>
    <property type="evidence" value="ECO:0007669"/>
    <property type="project" value="TreeGrafter"/>
</dbReference>
<protein>
    <submittedName>
        <fullName evidence="2">Uncharacterized protein</fullName>
    </submittedName>
</protein>
<dbReference type="EMBL" id="CAJMWZ010004553">
    <property type="protein sequence ID" value="CAE6491916.1"/>
    <property type="molecule type" value="Genomic_DNA"/>
</dbReference>
<dbReference type="Proteomes" id="UP000663850">
    <property type="component" value="Unassembled WGS sequence"/>
</dbReference>
<accession>A0A8H3CN62</accession>
<dbReference type="InterPro" id="IPR036291">
    <property type="entry name" value="NAD(P)-bd_dom_sf"/>
</dbReference>
<dbReference type="Gene3D" id="3.40.30.10">
    <property type="entry name" value="Glutaredoxin"/>
    <property type="match status" value="1"/>
</dbReference>
<dbReference type="AlphaFoldDB" id="A0A8H3CN62"/>
<dbReference type="SUPFAM" id="SSF51735">
    <property type="entry name" value="NAD(P)-binding Rossmann-fold domains"/>
    <property type="match status" value="1"/>
</dbReference>
<feature type="compositionally biased region" description="Basic and acidic residues" evidence="1">
    <location>
        <begin position="36"/>
        <end position="45"/>
    </location>
</feature>
<proteinExistence type="predicted"/>
<dbReference type="Pfam" id="PF00106">
    <property type="entry name" value="adh_short"/>
    <property type="match status" value="1"/>
</dbReference>
<dbReference type="PANTHER" id="PTHR45458">
    <property type="entry name" value="SHORT-CHAIN DEHYDROGENASE/REDUCTASE SDR"/>
    <property type="match status" value="1"/>
</dbReference>
<name>A0A8H3CN62_9AGAM</name>
<evidence type="ECO:0000256" key="1">
    <source>
        <dbReference type="SAM" id="MobiDB-lite"/>
    </source>
</evidence>
<reference evidence="2" key="1">
    <citation type="submission" date="2021-01" db="EMBL/GenBank/DDBJ databases">
        <authorList>
            <person name="Kaushik A."/>
        </authorList>
    </citation>
    <scope>NUCLEOTIDE SEQUENCE</scope>
    <source>
        <strain evidence="2">Type strain: AG8-Rh-89/</strain>
    </source>
</reference>
<dbReference type="PRINTS" id="PR00081">
    <property type="entry name" value="GDHRDH"/>
</dbReference>
<dbReference type="PANTHER" id="PTHR45458:SF1">
    <property type="entry name" value="SHORT CHAIN DEHYDROGENASE"/>
    <property type="match status" value="1"/>
</dbReference>
<evidence type="ECO:0000313" key="2">
    <source>
        <dbReference type="EMBL" id="CAE6491916.1"/>
    </source>
</evidence>
<gene>
    <name evidence="2" type="ORF">RDB_LOCUS85560</name>
</gene>
<dbReference type="CDD" id="cd05325">
    <property type="entry name" value="carb_red_sniffer_like_SDR_c"/>
    <property type="match status" value="1"/>
</dbReference>
<dbReference type="CDD" id="cd02989">
    <property type="entry name" value="Phd_like_TxnDC9"/>
    <property type="match status" value="1"/>
</dbReference>
<dbReference type="InterPro" id="IPR052184">
    <property type="entry name" value="SDR_enzymes"/>
</dbReference>
<dbReference type="Gene3D" id="3.40.50.720">
    <property type="entry name" value="NAD(P)-binding Rossmann-like Domain"/>
    <property type="match status" value="1"/>
</dbReference>
<dbReference type="InterPro" id="IPR036249">
    <property type="entry name" value="Thioredoxin-like_sf"/>
</dbReference>